<proteinExistence type="inferred from homology"/>
<dbReference type="InterPro" id="IPR003959">
    <property type="entry name" value="ATPase_AAA_core"/>
</dbReference>
<evidence type="ECO:0000256" key="3">
    <source>
        <dbReference type="ARBA" id="ARBA00022840"/>
    </source>
</evidence>
<dbReference type="GO" id="GO:0016887">
    <property type="term" value="F:ATP hydrolysis activity"/>
    <property type="evidence" value="ECO:0007669"/>
    <property type="project" value="InterPro"/>
</dbReference>
<feature type="domain" description="AAA+ ATPase" evidence="4">
    <location>
        <begin position="188"/>
        <end position="343"/>
    </location>
</feature>
<dbReference type="InterPro" id="IPR027417">
    <property type="entry name" value="P-loop_NTPase"/>
</dbReference>
<keyword evidence="6" id="KW-1185">Reference proteome</keyword>
<dbReference type="CDD" id="cd19481">
    <property type="entry name" value="RecA-like_protease"/>
    <property type="match status" value="1"/>
</dbReference>
<dbReference type="GO" id="GO:0005524">
    <property type="term" value="F:ATP binding"/>
    <property type="evidence" value="ECO:0007669"/>
    <property type="project" value="UniProtKB-KW"/>
</dbReference>
<dbReference type="SUPFAM" id="SSF52540">
    <property type="entry name" value="P-loop containing nucleoside triphosphate hydrolases"/>
    <property type="match status" value="1"/>
</dbReference>
<dbReference type="InterPro" id="IPR050221">
    <property type="entry name" value="26S_Proteasome_ATPase"/>
</dbReference>
<comment type="similarity">
    <text evidence="1">Belongs to the AAA ATPase family.</text>
</comment>
<comment type="caution">
    <text evidence="5">The sequence shown here is derived from an EMBL/GenBank/DDBJ whole genome shotgun (WGS) entry which is preliminary data.</text>
</comment>
<evidence type="ECO:0000313" key="5">
    <source>
        <dbReference type="EMBL" id="KAF7987217.1"/>
    </source>
</evidence>
<reference evidence="5 6" key="1">
    <citation type="submission" date="2020-08" db="EMBL/GenBank/DDBJ databases">
        <title>Aphidius gifuensis genome sequencing and assembly.</title>
        <authorList>
            <person name="Du Z."/>
        </authorList>
    </citation>
    <scope>NUCLEOTIDE SEQUENCE [LARGE SCALE GENOMIC DNA]</scope>
    <source>
        <strain evidence="5">YNYX2018</strain>
        <tissue evidence="5">Adults</tissue>
    </source>
</reference>
<evidence type="ECO:0000256" key="2">
    <source>
        <dbReference type="ARBA" id="ARBA00022741"/>
    </source>
</evidence>
<keyword evidence="3" id="KW-0067">ATP-binding</keyword>
<dbReference type="InterPro" id="IPR003593">
    <property type="entry name" value="AAA+_ATPase"/>
</dbReference>
<evidence type="ECO:0000259" key="4">
    <source>
        <dbReference type="SMART" id="SM00382"/>
    </source>
</evidence>
<dbReference type="EMBL" id="JACMRX010000007">
    <property type="protein sequence ID" value="KAF7987217.1"/>
    <property type="molecule type" value="Genomic_DNA"/>
</dbReference>
<evidence type="ECO:0000256" key="1">
    <source>
        <dbReference type="ARBA" id="ARBA00006914"/>
    </source>
</evidence>
<name>A0A834XK70_APHGI</name>
<evidence type="ECO:0000313" key="6">
    <source>
        <dbReference type="Proteomes" id="UP000639338"/>
    </source>
</evidence>
<dbReference type="Pfam" id="PF00004">
    <property type="entry name" value="AAA"/>
    <property type="match status" value="1"/>
</dbReference>
<keyword evidence="2" id="KW-0547">Nucleotide-binding</keyword>
<dbReference type="SMART" id="SM00382">
    <property type="entry name" value="AAA"/>
    <property type="match status" value="1"/>
</dbReference>
<dbReference type="PANTHER" id="PTHR23073">
    <property type="entry name" value="26S PROTEASOME REGULATORY SUBUNIT"/>
    <property type="match status" value="1"/>
</dbReference>
<dbReference type="Gene3D" id="3.40.50.300">
    <property type="entry name" value="P-loop containing nucleotide triphosphate hydrolases"/>
    <property type="match status" value="1"/>
</dbReference>
<organism evidence="5 6">
    <name type="scientific">Aphidius gifuensis</name>
    <name type="common">Parasitoid wasp</name>
    <dbReference type="NCBI Taxonomy" id="684658"/>
    <lineage>
        <taxon>Eukaryota</taxon>
        <taxon>Metazoa</taxon>
        <taxon>Ecdysozoa</taxon>
        <taxon>Arthropoda</taxon>
        <taxon>Hexapoda</taxon>
        <taxon>Insecta</taxon>
        <taxon>Pterygota</taxon>
        <taxon>Neoptera</taxon>
        <taxon>Endopterygota</taxon>
        <taxon>Hymenoptera</taxon>
        <taxon>Apocrita</taxon>
        <taxon>Ichneumonoidea</taxon>
        <taxon>Braconidae</taxon>
        <taxon>Aphidiinae</taxon>
        <taxon>Aphidius</taxon>
    </lineage>
</organism>
<accession>A0A834XK70</accession>
<dbReference type="AlphaFoldDB" id="A0A834XK70"/>
<dbReference type="Proteomes" id="UP000639338">
    <property type="component" value="Unassembled WGS sequence"/>
</dbReference>
<sequence length="545" mass="61742">MEQLTDRDVTAFLQTNYRLINDCLDAESTPDFTLASNLNFSIAQNIASFLQRLRSNPDQTFFSVDTLKRMELQISFRIARAVAISSHKNVNFGNLSFSFATERKIEEDLKKISQSTSSSNDVGNTDADLLDEFDETLDPFDKKLHAGLLELPDYSSSQNIADLIGYREETKQMAFSLVQEGLDNKSKNSKSVILFGPPGSGKTTSAIALAKQFKFLYVYAQSTNLVSAYIGQTTKNLRYLYKIVRMMVRARAKAENLDIRRYKAVLLIDEVDGIIKNRAANSISSDEYSRITTMLQILEANDGSDNSKIISIFTTNRLDNLDSAFIQRCIPIFFGYIVNPEERYSIFNSIISPQLDKPISTFNNFKVPFDFVPRDWVRLVNKDIKDARLNKVQYFSTDLNNLKSLVVEEEIPKLSFDEFTDILSKASAATPITSYFSFVPPRDHVINWINANPNEENPKPKPIIFDVSKDNIANVKKLNSKMYAEIGPISPAIRNIRSLKQSDFHVPLISDNKDSNFDHNENDDLIITEIPDSPKDIVISTKVQL</sequence>
<gene>
    <name evidence="5" type="ORF">HCN44_010410</name>
</gene>
<protein>
    <recommendedName>
        <fullName evidence="4">AAA+ ATPase domain-containing protein</fullName>
    </recommendedName>
</protein>